<feature type="domain" description="Glycosyl transferase family 1" evidence="1">
    <location>
        <begin position="195"/>
        <end position="359"/>
    </location>
</feature>
<dbReference type="EMBL" id="JAENHN010000055">
    <property type="protein sequence ID" value="MBK1813061.1"/>
    <property type="molecule type" value="Genomic_DNA"/>
</dbReference>
<accession>A0ABS1EUK4</accession>
<evidence type="ECO:0000313" key="4">
    <source>
        <dbReference type="Proteomes" id="UP000596739"/>
    </source>
</evidence>
<reference evidence="4" key="1">
    <citation type="submission" date="2021-01" db="EMBL/GenBank/DDBJ databases">
        <title>Genome public.</title>
        <authorList>
            <person name="Liu C."/>
            <person name="Sun Q."/>
        </authorList>
    </citation>
    <scope>NUCLEOTIDE SEQUENCE [LARGE SCALE GENOMIC DNA]</scope>
    <source>
        <strain evidence="4">YIM B02505</strain>
    </source>
</reference>
<feature type="domain" description="Glycosyltransferase subfamily 4-like N-terminal" evidence="2">
    <location>
        <begin position="15"/>
        <end position="179"/>
    </location>
</feature>
<organism evidence="3 4">
    <name type="scientific">Clostridium yunnanense</name>
    <dbReference type="NCBI Taxonomy" id="2800325"/>
    <lineage>
        <taxon>Bacteria</taxon>
        <taxon>Bacillati</taxon>
        <taxon>Bacillota</taxon>
        <taxon>Clostridia</taxon>
        <taxon>Eubacteriales</taxon>
        <taxon>Clostridiaceae</taxon>
        <taxon>Clostridium</taxon>
    </lineage>
</organism>
<gene>
    <name evidence="3" type="ORF">JHL18_20785</name>
</gene>
<evidence type="ECO:0000259" key="2">
    <source>
        <dbReference type="Pfam" id="PF13439"/>
    </source>
</evidence>
<dbReference type="Proteomes" id="UP000596739">
    <property type="component" value="Unassembled WGS sequence"/>
</dbReference>
<dbReference type="Gene3D" id="3.40.50.2000">
    <property type="entry name" value="Glycogen Phosphorylase B"/>
    <property type="match status" value="2"/>
</dbReference>
<dbReference type="PANTHER" id="PTHR12526">
    <property type="entry name" value="GLYCOSYLTRANSFERASE"/>
    <property type="match status" value="1"/>
</dbReference>
<dbReference type="Pfam" id="PF00534">
    <property type="entry name" value="Glycos_transf_1"/>
    <property type="match status" value="1"/>
</dbReference>
<dbReference type="RefSeq" id="WP_200272828.1">
    <property type="nucleotide sequence ID" value="NZ_JAENHN010000055.1"/>
</dbReference>
<evidence type="ECO:0000259" key="1">
    <source>
        <dbReference type="Pfam" id="PF00534"/>
    </source>
</evidence>
<name>A0ABS1EUK4_9CLOT</name>
<keyword evidence="4" id="KW-1185">Reference proteome</keyword>
<evidence type="ECO:0000313" key="3">
    <source>
        <dbReference type="EMBL" id="MBK1813061.1"/>
    </source>
</evidence>
<dbReference type="InterPro" id="IPR001296">
    <property type="entry name" value="Glyco_trans_1"/>
</dbReference>
<dbReference type="CDD" id="cd03801">
    <property type="entry name" value="GT4_PimA-like"/>
    <property type="match status" value="1"/>
</dbReference>
<dbReference type="PANTHER" id="PTHR12526:SF630">
    <property type="entry name" value="GLYCOSYLTRANSFERASE"/>
    <property type="match status" value="1"/>
</dbReference>
<dbReference type="InterPro" id="IPR028098">
    <property type="entry name" value="Glyco_trans_4-like_N"/>
</dbReference>
<dbReference type="Pfam" id="PF13439">
    <property type="entry name" value="Glyco_transf_4"/>
    <property type="match status" value="1"/>
</dbReference>
<dbReference type="SUPFAM" id="SSF53756">
    <property type="entry name" value="UDP-Glycosyltransferase/glycogen phosphorylase"/>
    <property type="match status" value="1"/>
</dbReference>
<proteinExistence type="predicted"/>
<comment type="caution">
    <text evidence="3">The sequence shown here is derived from an EMBL/GenBank/DDBJ whole genome shotgun (WGS) entry which is preliminary data.</text>
</comment>
<sequence>MIKILFLHAGAEMYGADKILLELLSGLDKTRFEPYVILPNNGPLYEEIKKKDIYVEIREYPILRRKFFNPLGIVNYISGVLKYNKIIEGFCKEKAIEIIHSNTLAVLEGGFVAKRLKIKHVWHVHEIIMKPKFMFKLTSYLLNKNADEIVVVSNSVKNHILRSCLVDEGKIKTIYNGVDNTKFNKEAEYDYLLKEFKVDKDDIVVGMVGRINSWKGQRDFILAIKKIVKEHTNIKAILIGGVFEGEEWRVQELKRLIKDNNLEDVIIMKDFRSDVTNIYNLIDIFVLPSTNPDPLPTVVLEAMASGKPIVAYRHGGVTEMVSEGANGLFAEVLNIDDLSTKILYLLKRPEEREEMGRNSLNRQKKMFSKSSFIDSFENLYEKILK</sequence>
<protein>
    <submittedName>
        <fullName evidence="3">Glycosyltransferase family 4 protein</fullName>
    </submittedName>
</protein>